<proteinExistence type="predicted"/>
<comment type="caution">
    <text evidence="2">The sequence shown here is derived from an EMBL/GenBank/DDBJ whole genome shotgun (WGS) entry which is preliminary data.</text>
</comment>
<dbReference type="AlphaFoldDB" id="A0A370GJC2"/>
<accession>A0A370GJC2</accession>
<feature type="region of interest" description="Disordered" evidence="1">
    <location>
        <begin position="1"/>
        <end position="37"/>
    </location>
</feature>
<name>A0A370GJC2_9COXI</name>
<evidence type="ECO:0000313" key="2">
    <source>
        <dbReference type="EMBL" id="RDI43761.1"/>
    </source>
</evidence>
<protein>
    <submittedName>
        <fullName evidence="2">Uncharacterized protein</fullName>
    </submittedName>
</protein>
<sequence length="174" mass="19559">MSADDKYNKKTGLTGLNGSDQDTEGESGKGSGGKSGQIEFRDFLASGEHLRDDLLSSDEIRRLLSVHKDGHEDRVKLQKDKREQYKALKEGKISLAAHRQGLMGAGMSAQYKVNPILANKAQFSGVDRQINPIPEENIAETNNEKRNELQFQYNLRHRPEYAHAPKFIPPKLTR</sequence>
<keyword evidence="3" id="KW-1185">Reference proteome</keyword>
<evidence type="ECO:0000313" key="3">
    <source>
        <dbReference type="Proteomes" id="UP000254720"/>
    </source>
</evidence>
<organism evidence="2 3">
    <name type="scientific">Aquicella lusitana</name>
    <dbReference type="NCBI Taxonomy" id="254246"/>
    <lineage>
        <taxon>Bacteria</taxon>
        <taxon>Pseudomonadati</taxon>
        <taxon>Pseudomonadota</taxon>
        <taxon>Gammaproteobacteria</taxon>
        <taxon>Legionellales</taxon>
        <taxon>Coxiellaceae</taxon>
        <taxon>Aquicella</taxon>
    </lineage>
</organism>
<gene>
    <name evidence="2" type="ORF">C8D86_11031</name>
</gene>
<dbReference type="Proteomes" id="UP000254720">
    <property type="component" value="Unassembled WGS sequence"/>
</dbReference>
<dbReference type="RefSeq" id="WP_114834319.1">
    <property type="nucleotide sequence ID" value="NZ_LR699115.1"/>
</dbReference>
<dbReference type="EMBL" id="QQAX01000010">
    <property type="protein sequence ID" value="RDI43761.1"/>
    <property type="molecule type" value="Genomic_DNA"/>
</dbReference>
<reference evidence="2 3" key="1">
    <citation type="submission" date="2018-07" db="EMBL/GenBank/DDBJ databases">
        <title>Genomic Encyclopedia of Type Strains, Phase IV (KMG-IV): sequencing the most valuable type-strain genomes for metagenomic binning, comparative biology and taxonomic classification.</title>
        <authorList>
            <person name="Goeker M."/>
        </authorList>
    </citation>
    <scope>NUCLEOTIDE SEQUENCE [LARGE SCALE GENOMIC DNA]</scope>
    <source>
        <strain evidence="2 3">DSM 16500</strain>
    </source>
</reference>
<dbReference type="OrthoDB" id="9959595at2"/>
<evidence type="ECO:0000256" key="1">
    <source>
        <dbReference type="SAM" id="MobiDB-lite"/>
    </source>
</evidence>